<feature type="compositionally biased region" description="Basic residues" evidence="1">
    <location>
        <begin position="157"/>
        <end position="167"/>
    </location>
</feature>
<gene>
    <name evidence="2" type="ORF">TIFTF001_002489</name>
</gene>
<feature type="compositionally biased region" description="Polar residues" evidence="1">
    <location>
        <begin position="19"/>
        <end position="29"/>
    </location>
</feature>
<sequence>MLRPKAHKIFSQEFHYGQTKAQPRQNPNHPSHADQPKRPTTDFDKQQSGHHSKSRFRNPNFDSGQQELCPYQRHRIFEAPYGCTKLQPLFLSYGGKSGAQRRRSKSNAPSAGSHEQLLPNPLAAAVGRDLGQNVVVASLDQPPRRLRHFEDSEGQRQRRTRGSSKHHPPSEAEGEVAEEVVGEVAEVEAEVDADLGEGGEEASGGWARDFGRVDWADHEGEPYGEAGDAPAGHDDGVRWAQAHYEAAEEEDDGGRTMV</sequence>
<reference evidence="2" key="1">
    <citation type="submission" date="2023-07" db="EMBL/GenBank/DDBJ databases">
        <title>draft genome sequence of fig (Ficus carica).</title>
        <authorList>
            <person name="Takahashi T."/>
            <person name="Nishimura K."/>
        </authorList>
    </citation>
    <scope>NUCLEOTIDE SEQUENCE</scope>
</reference>
<accession>A0AA87Z504</accession>
<evidence type="ECO:0000256" key="1">
    <source>
        <dbReference type="SAM" id="MobiDB-lite"/>
    </source>
</evidence>
<proteinExistence type="predicted"/>
<feature type="compositionally biased region" description="Acidic residues" evidence="1">
    <location>
        <begin position="191"/>
        <end position="200"/>
    </location>
</feature>
<feature type="region of interest" description="Disordered" evidence="1">
    <location>
        <begin position="137"/>
        <end position="179"/>
    </location>
</feature>
<dbReference type="EMBL" id="BTGU01000002">
    <property type="protein sequence ID" value="GMN29613.1"/>
    <property type="molecule type" value="Genomic_DNA"/>
</dbReference>
<comment type="caution">
    <text evidence="2">The sequence shown here is derived from an EMBL/GenBank/DDBJ whole genome shotgun (WGS) entry which is preliminary data.</text>
</comment>
<evidence type="ECO:0000313" key="3">
    <source>
        <dbReference type="Proteomes" id="UP001187192"/>
    </source>
</evidence>
<evidence type="ECO:0000313" key="2">
    <source>
        <dbReference type="EMBL" id="GMN29613.1"/>
    </source>
</evidence>
<feature type="compositionally biased region" description="Basic and acidic residues" evidence="1">
    <location>
        <begin position="209"/>
        <end position="221"/>
    </location>
</feature>
<dbReference type="Proteomes" id="UP001187192">
    <property type="component" value="Unassembled WGS sequence"/>
</dbReference>
<feature type="region of interest" description="Disordered" evidence="1">
    <location>
        <begin position="1"/>
        <end position="66"/>
    </location>
</feature>
<name>A0AA87Z504_FICCA</name>
<feature type="region of interest" description="Disordered" evidence="1">
    <location>
        <begin position="94"/>
        <end position="116"/>
    </location>
</feature>
<keyword evidence="3" id="KW-1185">Reference proteome</keyword>
<protein>
    <submittedName>
        <fullName evidence="2">Uncharacterized protein</fullName>
    </submittedName>
</protein>
<dbReference type="AlphaFoldDB" id="A0AA87Z504"/>
<organism evidence="2 3">
    <name type="scientific">Ficus carica</name>
    <name type="common">Common fig</name>
    <dbReference type="NCBI Taxonomy" id="3494"/>
    <lineage>
        <taxon>Eukaryota</taxon>
        <taxon>Viridiplantae</taxon>
        <taxon>Streptophyta</taxon>
        <taxon>Embryophyta</taxon>
        <taxon>Tracheophyta</taxon>
        <taxon>Spermatophyta</taxon>
        <taxon>Magnoliopsida</taxon>
        <taxon>eudicotyledons</taxon>
        <taxon>Gunneridae</taxon>
        <taxon>Pentapetalae</taxon>
        <taxon>rosids</taxon>
        <taxon>fabids</taxon>
        <taxon>Rosales</taxon>
        <taxon>Moraceae</taxon>
        <taxon>Ficeae</taxon>
        <taxon>Ficus</taxon>
    </lineage>
</organism>
<feature type="compositionally biased region" description="Basic and acidic residues" evidence="1">
    <location>
        <begin position="31"/>
        <end position="47"/>
    </location>
</feature>
<feature type="region of interest" description="Disordered" evidence="1">
    <location>
        <begin position="191"/>
        <end position="258"/>
    </location>
</feature>